<reference evidence="2 3" key="1">
    <citation type="journal article" date="2017" name="G3 (Bethesda)">
        <title>The Physical Genome Mapping of Anopheles albimanus Corrected Scaffold Misassemblies and Identified Interarm Rearrangements in Genus Anopheles.</title>
        <authorList>
            <person name="Artemov G.N."/>
            <person name="Peery A.N."/>
            <person name="Jiang X."/>
            <person name="Tu Z."/>
            <person name="Stegniy V.N."/>
            <person name="Sharakhova M.V."/>
            <person name="Sharakhov I.V."/>
        </authorList>
    </citation>
    <scope>NUCLEOTIDE SEQUENCE [LARGE SCALE GENOMIC DNA]</scope>
    <source>
        <strain evidence="2 3">ALBI9_A</strain>
    </source>
</reference>
<sequence>MRLHTGEPRDRPVEQSEHTKNVTPSHEQALLECVIQHHHTLTVAAQSEIIRETLLALSHNKINEQDSHAHVCVYVSWCLCVCMHVEKPGHTKPCSPFPPFPQLCIPVFHVISG</sequence>
<evidence type="ECO:0000256" key="1">
    <source>
        <dbReference type="SAM" id="MobiDB-lite"/>
    </source>
</evidence>
<dbReference type="EnsemblMetazoa" id="AALB004123-RA">
    <property type="protein sequence ID" value="AALB004123-PA"/>
    <property type="gene ID" value="AALB004123"/>
</dbReference>
<keyword evidence="3" id="KW-1185">Reference proteome</keyword>
<proteinExistence type="predicted"/>
<organism evidence="2 3">
    <name type="scientific">Anopheles albimanus</name>
    <name type="common">New world malaria mosquito</name>
    <dbReference type="NCBI Taxonomy" id="7167"/>
    <lineage>
        <taxon>Eukaryota</taxon>
        <taxon>Metazoa</taxon>
        <taxon>Ecdysozoa</taxon>
        <taxon>Arthropoda</taxon>
        <taxon>Hexapoda</taxon>
        <taxon>Insecta</taxon>
        <taxon>Pterygota</taxon>
        <taxon>Neoptera</taxon>
        <taxon>Endopterygota</taxon>
        <taxon>Diptera</taxon>
        <taxon>Nematocera</taxon>
        <taxon>Culicoidea</taxon>
        <taxon>Culicidae</taxon>
        <taxon>Anophelinae</taxon>
        <taxon>Anopheles</taxon>
    </lineage>
</organism>
<accession>A0A182FC89</accession>
<protein>
    <submittedName>
        <fullName evidence="2">Uncharacterized protein</fullName>
    </submittedName>
</protein>
<feature type="compositionally biased region" description="Basic and acidic residues" evidence="1">
    <location>
        <begin position="1"/>
        <end position="20"/>
    </location>
</feature>
<name>A0A182FC89_ANOAL</name>
<dbReference type="VEuPathDB" id="VectorBase:AALB004123"/>
<evidence type="ECO:0000313" key="3">
    <source>
        <dbReference type="Proteomes" id="UP000069272"/>
    </source>
</evidence>
<dbReference type="AlphaFoldDB" id="A0A182FC89"/>
<feature type="region of interest" description="Disordered" evidence="1">
    <location>
        <begin position="1"/>
        <end position="25"/>
    </location>
</feature>
<dbReference type="Proteomes" id="UP000069272">
    <property type="component" value="Chromosome 3L"/>
</dbReference>
<evidence type="ECO:0000313" key="2">
    <source>
        <dbReference type="EnsemblMetazoa" id="AALB004123-PA"/>
    </source>
</evidence>
<reference evidence="2" key="2">
    <citation type="submission" date="2022-08" db="UniProtKB">
        <authorList>
            <consortium name="EnsemblMetazoa"/>
        </authorList>
    </citation>
    <scope>IDENTIFICATION</scope>
    <source>
        <strain evidence="2">STECLA/ALBI9_A</strain>
    </source>
</reference>